<reference evidence="3" key="1">
    <citation type="journal article" date="2019" name="Int. J. Syst. Evol. Microbiol.">
        <title>The Global Catalogue of Microorganisms (GCM) 10K type strain sequencing project: providing services to taxonomists for standard genome sequencing and annotation.</title>
        <authorList>
            <consortium name="The Broad Institute Genomics Platform"/>
            <consortium name="The Broad Institute Genome Sequencing Center for Infectious Disease"/>
            <person name="Wu L."/>
            <person name="Ma J."/>
        </authorList>
    </citation>
    <scope>NUCLEOTIDE SEQUENCE [LARGE SCALE GENOMIC DNA]</scope>
    <source>
        <strain evidence="3">CGMCC 1.15475</strain>
    </source>
</reference>
<organism evidence="2 3">
    <name type="scientific">Planococcus chinensis</name>
    <dbReference type="NCBI Taxonomy" id="272917"/>
    <lineage>
        <taxon>Bacteria</taxon>
        <taxon>Bacillati</taxon>
        <taxon>Bacillota</taxon>
        <taxon>Bacilli</taxon>
        <taxon>Bacillales</taxon>
        <taxon>Caryophanaceae</taxon>
        <taxon>Planococcus</taxon>
    </lineage>
</organism>
<gene>
    <name evidence="2" type="ORF">ACFSDB_05150</name>
</gene>
<evidence type="ECO:0000313" key="3">
    <source>
        <dbReference type="Proteomes" id="UP001597273"/>
    </source>
</evidence>
<dbReference type="PANTHER" id="PTHR34351:SF2">
    <property type="entry name" value="DUF58 DOMAIN-CONTAINING PROTEIN"/>
    <property type="match status" value="1"/>
</dbReference>
<evidence type="ECO:0000313" key="2">
    <source>
        <dbReference type="EMBL" id="MFD1862304.1"/>
    </source>
</evidence>
<name>A0ABW4QFF6_9BACL</name>
<keyword evidence="1" id="KW-1133">Transmembrane helix</keyword>
<feature type="transmembrane region" description="Helical" evidence="1">
    <location>
        <begin position="20"/>
        <end position="50"/>
    </location>
</feature>
<evidence type="ECO:0000256" key="1">
    <source>
        <dbReference type="SAM" id="Phobius"/>
    </source>
</evidence>
<keyword evidence="1" id="KW-0812">Transmembrane</keyword>
<proteinExistence type="predicted"/>
<protein>
    <submittedName>
        <fullName evidence="2">DUF58 domain-containing protein</fullName>
    </submittedName>
</protein>
<dbReference type="Proteomes" id="UP001597273">
    <property type="component" value="Unassembled WGS sequence"/>
</dbReference>
<keyword evidence="3" id="KW-1185">Reference proteome</keyword>
<sequence length="384" mass="43023">MHWIRHEYNAAKTKAVIGMLAVFLFISFIFLQFAAAGAITFALAIAMLQWQYAKHAGSKLQFSNRLNRKRVLNGGESEWQLDFENKGMPIWGGNLKIWFQDAVMPASGGLTNYTGLVEMDVPFTIGFRENLSLKIPVTGSGRGLARLKKMELSVPLLFGEGEAVIEYRETLLQELLVYPKIHPKPFTYSPSLQKPGHFNLNHSLFSDPFQPIGTREYAPTDQFQHIHWKASARMQSFQTKIFSPVANESMLFMLDVAAFYGTIPNLEARIEELASYVDSCFKESVPFALAINIRSAGAMPYLFLPAGDGQVHRQRALELLALISKNHSTLPFRSMAAHLDMHIELPLTTFLLAEDLKGMEKVVASWSRRTQLKVIASPKGSGIA</sequence>
<dbReference type="PANTHER" id="PTHR34351">
    <property type="entry name" value="SLR1927 PROTEIN-RELATED"/>
    <property type="match status" value="1"/>
</dbReference>
<accession>A0ABW4QFF6</accession>
<comment type="caution">
    <text evidence="2">The sequence shown here is derived from an EMBL/GenBank/DDBJ whole genome shotgun (WGS) entry which is preliminary data.</text>
</comment>
<keyword evidence="1" id="KW-0472">Membrane</keyword>
<dbReference type="RefSeq" id="WP_204892655.1">
    <property type="nucleotide sequence ID" value="NZ_JBHUFW010000004.1"/>
</dbReference>
<dbReference type="EMBL" id="JBHUFW010000004">
    <property type="protein sequence ID" value="MFD1862304.1"/>
    <property type="molecule type" value="Genomic_DNA"/>
</dbReference>